<dbReference type="AlphaFoldDB" id="A0AAD7JFS7"/>
<accession>A0AAD7JFS7</accession>
<gene>
    <name evidence="1" type="ORF">B0H16DRAFT_1718431</name>
</gene>
<dbReference type="Proteomes" id="UP001215598">
    <property type="component" value="Unassembled WGS sequence"/>
</dbReference>
<comment type="caution">
    <text evidence="1">The sequence shown here is derived from an EMBL/GenBank/DDBJ whole genome shotgun (WGS) entry which is preliminary data.</text>
</comment>
<protein>
    <submittedName>
        <fullName evidence="1">Uncharacterized protein</fullName>
    </submittedName>
</protein>
<name>A0AAD7JFS7_9AGAR</name>
<sequence>MSVDIHTPFGMVYAECVVVVVDGLTSLYRFSTLEGHMLSATRDIPRSRWTWTAKGGGRWPAGIWVGFAES</sequence>
<keyword evidence="2" id="KW-1185">Reference proteome</keyword>
<organism evidence="1 2">
    <name type="scientific">Mycena metata</name>
    <dbReference type="NCBI Taxonomy" id="1033252"/>
    <lineage>
        <taxon>Eukaryota</taxon>
        <taxon>Fungi</taxon>
        <taxon>Dikarya</taxon>
        <taxon>Basidiomycota</taxon>
        <taxon>Agaricomycotina</taxon>
        <taxon>Agaricomycetes</taxon>
        <taxon>Agaricomycetidae</taxon>
        <taxon>Agaricales</taxon>
        <taxon>Marasmiineae</taxon>
        <taxon>Mycenaceae</taxon>
        <taxon>Mycena</taxon>
    </lineage>
</organism>
<evidence type="ECO:0000313" key="1">
    <source>
        <dbReference type="EMBL" id="KAJ7763788.1"/>
    </source>
</evidence>
<dbReference type="EMBL" id="JARKIB010000029">
    <property type="protein sequence ID" value="KAJ7763788.1"/>
    <property type="molecule type" value="Genomic_DNA"/>
</dbReference>
<evidence type="ECO:0000313" key="2">
    <source>
        <dbReference type="Proteomes" id="UP001215598"/>
    </source>
</evidence>
<proteinExistence type="predicted"/>
<reference evidence="1" key="1">
    <citation type="submission" date="2023-03" db="EMBL/GenBank/DDBJ databases">
        <title>Massive genome expansion in bonnet fungi (Mycena s.s.) driven by repeated elements and novel gene families across ecological guilds.</title>
        <authorList>
            <consortium name="Lawrence Berkeley National Laboratory"/>
            <person name="Harder C.B."/>
            <person name="Miyauchi S."/>
            <person name="Viragh M."/>
            <person name="Kuo A."/>
            <person name="Thoen E."/>
            <person name="Andreopoulos B."/>
            <person name="Lu D."/>
            <person name="Skrede I."/>
            <person name="Drula E."/>
            <person name="Henrissat B."/>
            <person name="Morin E."/>
            <person name="Kohler A."/>
            <person name="Barry K."/>
            <person name="LaButti K."/>
            <person name="Morin E."/>
            <person name="Salamov A."/>
            <person name="Lipzen A."/>
            <person name="Mereny Z."/>
            <person name="Hegedus B."/>
            <person name="Baldrian P."/>
            <person name="Stursova M."/>
            <person name="Weitz H."/>
            <person name="Taylor A."/>
            <person name="Grigoriev I.V."/>
            <person name="Nagy L.G."/>
            <person name="Martin F."/>
            <person name="Kauserud H."/>
        </authorList>
    </citation>
    <scope>NUCLEOTIDE SEQUENCE</scope>
    <source>
        <strain evidence="1">CBHHK182m</strain>
    </source>
</reference>